<dbReference type="SUPFAM" id="SSF54001">
    <property type="entry name" value="Cysteine proteinases"/>
    <property type="match status" value="1"/>
</dbReference>
<evidence type="ECO:0000313" key="2">
    <source>
        <dbReference type="Proteomes" id="UP001627154"/>
    </source>
</evidence>
<dbReference type="Proteomes" id="UP001627154">
    <property type="component" value="Unassembled WGS sequence"/>
</dbReference>
<dbReference type="EMBL" id="JBJJXI010000128">
    <property type="protein sequence ID" value="KAL3388724.1"/>
    <property type="molecule type" value="Genomic_DNA"/>
</dbReference>
<dbReference type="Gene3D" id="3.40.395.10">
    <property type="entry name" value="Adenoviral Proteinase, Chain A"/>
    <property type="match status" value="1"/>
</dbReference>
<gene>
    <name evidence="1" type="ORF">TKK_016153</name>
</gene>
<proteinExistence type="predicted"/>
<evidence type="ECO:0000313" key="1">
    <source>
        <dbReference type="EMBL" id="KAL3388724.1"/>
    </source>
</evidence>
<reference evidence="1 2" key="1">
    <citation type="journal article" date="2024" name="bioRxiv">
        <title>A reference genome for Trichogramma kaykai: A tiny desert-dwelling parasitoid wasp with competing sex-ratio distorters.</title>
        <authorList>
            <person name="Culotta J."/>
            <person name="Lindsey A.R."/>
        </authorList>
    </citation>
    <scope>NUCLEOTIDE SEQUENCE [LARGE SCALE GENOMIC DNA]</scope>
    <source>
        <strain evidence="1 2">KSX58</strain>
    </source>
</reference>
<dbReference type="AlphaFoldDB" id="A0ABD2W6L7"/>
<accession>A0ABD2W6L7</accession>
<dbReference type="InterPro" id="IPR038765">
    <property type="entry name" value="Papain-like_cys_pep_sf"/>
</dbReference>
<name>A0ABD2W6L7_9HYME</name>
<organism evidence="1 2">
    <name type="scientific">Trichogramma kaykai</name>
    <dbReference type="NCBI Taxonomy" id="54128"/>
    <lineage>
        <taxon>Eukaryota</taxon>
        <taxon>Metazoa</taxon>
        <taxon>Ecdysozoa</taxon>
        <taxon>Arthropoda</taxon>
        <taxon>Hexapoda</taxon>
        <taxon>Insecta</taxon>
        <taxon>Pterygota</taxon>
        <taxon>Neoptera</taxon>
        <taxon>Endopterygota</taxon>
        <taxon>Hymenoptera</taxon>
        <taxon>Apocrita</taxon>
        <taxon>Proctotrupomorpha</taxon>
        <taxon>Chalcidoidea</taxon>
        <taxon>Trichogrammatidae</taxon>
        <taxon>Trichogramma</taxon>
    </lineage>
</organism>
<protein>
    <submittedName>
        <fullName evidence="1">Uncharacterized protein</fullName>
    </submittedName>
</protein>
<comment type="caution">
    <text evidence="1">The sequence shown here is derived from an EMBL/GenBank/DDBJ whole genome shotgun (WGS) entry which is preliminary data.</text>
</comment>
<sequence length="135" mass="15781">MDYVLELSEEKKNFEITLPNRALTNYDLVKYAKLLKIPHFRGVFMRDELPSSGAHYRESAIVNLDDSIGPGTHWIAYRKCGKRVIYFDSFGDLQPPQDLVNYLKVPEVLYNHERYQNFDTYWCGHLCLKFLSGAI</sequence>
<keyword evidence="2" id="KW-1185">Reference proteome</keyword>